<dbReference type="InterPro" id="IPR001610">
    <property type="entry name" value="PAC"/>
</dbReference>
<dbReference type="NCBIfam" id="TIGR00229">
    <property type="entry name" value="sensory_box"/>
    <property type="match status" value="2"/>
</dbReference>
<evidence type="ECO:0000313" key="5">
    <source>
        <dbReference type="Proteomes" id="UP000604243"/>
    </source>
</evidence>
<dbReference type="CDD" id="cd01949">
    <property type="entry name" value="GGDEF"/>
    <property type="match status" value="1"/>
</dbReference>
<accession>A0ABQ3FKJ0</accession>
<feature type="transmembrane region" description="Helical" evidence="1">
    <location>
        <begin position="78"/>
        <end position="95"/>
    </location>
</feature>
<dbReference type="InterPro" id="IPR033425">
    <property type="entry name" value="MASE3"/>
</dbReference>
<feature type="transmembrane region" description="Helical" evidence="1">
    <location>
        <begin position="12"/>
        <end position="33"/>
    </location>
</feature>
<evidence type="ECO:0000259" key="2">
    <source>
        <dbReference type="PROSITE" id="PS50113"/>
    </source>
</evidence>
<evidence type="ECO:0008006" key="6">
    <source>
        <dbReference type="Google" id="ProtNLM"/>
    </source>
</evidence>
<dbReference type="InterPro" id="IPR000160">
    <property type="entry name" value="GGDEF_dom"/>
</dbReference>
<dbReference type="Pfam" id="PF13188">
    <property type="entry name" value="PAS_8"/>
    <property type="match status" value="1"/>
</dbReference>
<comment type="caution">
    <text evidence="4">The sequence shown here is derived from an EMBL/GenBank/DDBJ whole genome shotgun (WGS) entry which is preliminary data.</text>
</comment>
<dbReference type="Pfam" id="PF00990">
    <property type="entry name" value="GGDEF"/>
    <property type="match status" value="1"/>
</dbReference>
<dbReference type="InterPro" id="IPR013655">
    <property type="entry name" value="PAS_fold_3"/>
</dbReference>
<protein>
    <recommendedName>
        <fullName evidence="6">Diguanylate cyclase</fullName>
    </recommendedName>
</protein>
<feature type="domain" description="PAC" evidence="2">
    <location>
        <begin position="359"/>
        <end position="412"/>
    </location>
</feature>
<dbReference type="PROSITE" id="PS50887">
    <property type="entry name" value="GGDEF"/>
    <property type="match status" value="1"/>
</dbReference>
<dbReference type="PANTHER" id="PTHR44757">
    <property type="entry name" value="DIGUANYLATE CYCLASE DGCP"/>
    <property type="match status" value="1"/>
</dbReference>
<dbReference type="SUPFAM" id="SSF55785">
    <property type="entry name" value="PYP-like sensor domain (PAS domain)"/>
    <property type="match status" value="3"/>
</dbReference>
<keyword evidence="1" id="KW-0812">Transmembrane</keyword>
<reference evidence="5" key="1">
    <citation type="journal article" date="2019" name="Int. J. Syst. Evol. Microbiol.">
        <title>The Global Catalogue of Microorganisms (GCM) 10K type strain sequencing project: providing services to taxonomists for standard genome sequencing and annotation.</title>
        <authorList>
            <consortium name="The Broad Institute Genomics Platform"/>
            <consortium name="The Broad Institute Genome Sequencing Center for Infectious Disease"/>
            <person name="Wu L."/>
            <person name="Ma J."/>
        </authorList>
    </citation>
    <scope>NUCLEOTIDE SEQUENCE [LARGE SCALE GENOMIC DNA]</scope>
    <source>
        <strain evidence="5">KCTC 42082</strain>
    </source>
</reference>
<evidence type="ECO:0000259" key="3">
    <source>
        <dbReference type="PROSITE" id="PS50887"/>
    </source>
</evidence>
<keyword evidence="1" id="KW-0472">Membrane</keyword>
<keyword evidence="1" id="KW-1133">Transmembrane helix</keyword>
<dbReference type="InterPro" id="IPR000014">
    <property type="entry name" value="PAS"/>
</dbReference>
<dbReference type="InterPro" id="IPR000700">
    <property type="entry name" value="PAS-assoc_C"/>
</dbReference>
<dbReference type="Pfam" id="PF13426">
    <property type="entry name" value="PAS_9"/>
    <property type="match status" value="1"/>
</dbReference>
<feature type="transmembrane region" description="Helical" evidence="1">
    <location>
        <begin position="115"/>
        <end position="135"/>
    </location>
</feature>
<feature type="domain" description="GGDEF" evidence="3">
    <location>
        <begin position="831"/>
        <end position="965"/>
    </location>
</feature>
<sequence>MATLKTALKHLLIGPLGSLFWALLGLMIMLTLLPGQQVFGAMQSYLGFHSLVELICVMVTVLSALAIFNSYRTLSTQYLCVGALLGLSAVMDSLHFLSMPGMPDLFSPNALNKAIYFWILGRLSAISALLLLSLSQLSDQPARFPRLILVLFLAAGVVSLVAIFGYPQHLPVLYIPEQGLTPLKVTLEWGLAGMSVLAGIILLRSSRLRQRRDREMLTVAAWITALAEICFTLYGTANDEFNVLGHIYKAISYLLIFRALFLSHLRYPWQALNDTRVRLSEQEQRWNLALIGSGTGVWDMNLITDKLFASAQFHQILGYRNGALPRDAQAWRDRLFHPEDLHQVIASFDEHVAGHSEHWRCEYRFLDAHNQWRWLLANGQIIDFDEDQRPTRIVGTVTDIHARREQEQRLAETQKRLQTLFDTAPIGMLVIDTQGVVHQHNSMLEQLLTPHRIVTGQDSIWQWVSAEERADVLHHWHEWQQQPIEHRRESTWHRELRMSLYGHGPGEHQPLWAEWVIAALPEENLYLLLIEDISARKQATELLIENSSLYRSTFESGNAIKLLVDPESGAIVDANMAASDYYGHSLDALKTMLMHDISLTPVATRRQRAQQTLMEREGHFETRHRLASGAIRDVEVFVAAVVIGGRTLIYEMVHDITIRKEAEQGLVLLNQRLSRDGLYRQRLNELSTQLFELNDIIGVVPLLEEYLPQCFPDTSGELALRIEEMDQAHCITWGNALSTQPAFEYRQRLTTTTGALGRMILQAAPLDDEDRHRLERMTDETARILTLTLINLRLRSQLTDHAYRDALTGLYNRRYLNETLPGLLENAADEAPVSLALLDLDHFKRLNDTWGHDAGDQVLVALGEILTQRLRATDISCRYGGEEFIVVLPGASASIALMRLNEVLEQFGQWSMEIGDERISHLTFSAGLIEAPRQGYDMGALIEMADQALYSAKHAGRGRVHQAGAEMLRSQGDALS</sequence>
<dbReference type="SMART" id="SM00267">
    <property type="entry name" value="GGDEF"/>
    <property type="match status" value="1"/>
</dbReference>
<dbReference type="Gene3D" id="3.30.450.20">
    <property type="entry name" value="PAS domain"/>
    <property type="match status" value="3"/>
</dbReference>
<dbReference type="Proteomes" id="UP000604243">
    <property type="component" value="Unassembled WGS sequence"/>
</dbReference>
<organism evidence="4 5">
    <name type="scientific">Kushneria pakistanensis</name>
    <dbReference type="NCBI Taxonomy" id="1508770"/>
    <lineage>
        <taxon>Bacteria</taxon>
        <taxon>Pseudomonadati</taxon>
        <taxon>Pseudomonadota</taxon>
        <taxon>Gammaproteobacteria</taxon>
        <taxon>Oceanospirillales</taxon>
        <taxon>Halomonadaceae</taxon>
        <taxon>Kushneria</taxon>
    </lineage>
</organism>
<feature type="transmembrane region" description="Helical" evidence="1">
    <location>
        <begin position="147"/>
        <end position="166"/>
    </location>
</feature>
<dbReference type="NCBIfam" id="TIGR00254">
    <property type="entry name" value="GGDEF"/>
    <property type="match status" value="1"/>
</dbReference>
<gene>
    <name evidence="4" type="ORF">GCM10010082_20230</name>
</gene>
<dbReference type="Gene3D" id="3.30.70.270">
    <property type="match status" value="1"/>
</dbReference>
<feature type="transmembrane region" description="Helical" evidence="1">
    <location>
        <begin position="216"/>
        <end position="237"/>
    </location>
</feature>
<dbReference type="Pfam" id="PF08447">
    <property type="entry name" value="PAS_3"/>
    <property type="match status" value="1"/>
</dbReference>
<dbReference type="RefSeq" id="WP_189517716.1">
    <property type="nucleotide sequence ID" value="NZ_BMZM01000002.1"/>
</dbReference>
<proteinExistence type="predicted"/>
<dbReference type="InterPro" id="IPR043128">
    <property type="entry name" value="Rev_trsase/Diguanyl_cyclase"/>
</dbReference>
<dbReference type="InterPro" id="IPR029787">
    <property type="entry name" value="Nucleotide_cyclase"/>
</dbReference>
<dbReference type="SMART" id="SM00086">
    <property type="entry name" value="PAC"/>
    <property type="match status" value="2"/>
</dbReference>
<dbReference type="SMART" id="SM00091">
    <property type="entry name" value="PAS"/>
    <property type="match status" value="3"/>
</dbReference>
<dbReference type="PANTHER" id="PTHR44757:SF2">
    <property type="entry name" value="BIOFILM ARCHITECTURE MAINTENANCE PROTEIN MBAA"/>
    <property type="match status" value="1"/>
</dbReference>
<evidence type="ECO:0000313" key="4">
    <source>
        <dbReference type="EMBL" id="GHC26909.1"/>
    </source>
</evidence>
<dbReference type="Pfam" id="PF17159">
    <property type="entry name" value="MASE3"/>
    <property type="match status" value="1"/>
</dbReference>
<dbReference type="PROSITE" id="PS50113">
    <property type="entry name" value="PAC"/>
    <property type="match status" value="1"/>
</dbReference>
<feature type="transmembrane region" description="Helical" evidence="1">
    <location>
        <begin position="45"/>
        <end position="66"/>
    </location>
</feature>
<dbReference type="SUPFAM" id="SSF55073">
    <property type="entry name" value="Nucleotide cyclase"/>
    <property type="match status" value="1"/>
</dbReference>
<evidence type="ECO:0000256" key="1">
    <source>
        <dbReference type="SAM" id="Phobius"/>
    </source>
</evidence>
<dbReference type="EMBL" id="BMZM01000002">
    <property type="protein sequence ID" value="GHC26909.1"/>
    <property type="molecule type" value="Genomic_DNA"/>
</dbReference>
<dbReference type="InterPro" id="IPR035965">
    <property type="entry name" value="PAS-like_dom_sf"/>
</dbReference>
<dbReference type="InterPro" id="IPR052155">
    <property type="entry name" value="Biofilm_reg_signaling"/>
</dbReference>
<name>A0ABQ3FKJ0_9GAMM</name>
<dbReference type="CDD" id="cd00130">
    <property type="entry name" value="PAS"/>
    <property type="match status" value="1"/>
</dbReference>
<feature type="transmembrane region" description="Helical" evidence="1">
    <location>
        <begin position="186"/>
        <end position="204"/>
    </location>
</feature>
<keyword evidence="5" id="KW-1185">Reference proteome</keyword>